<gene>
    <name evidence="5" type="ORF">CMC5_041400</name>
</gene>
<accession>A0A0K1EH22</accession>
<dbReference type="PANTHER" id="PTHR10199">
    <property type="entry name" value="THROMBOSPONDIN"/>
    <property type="match status" value="1"/>
</dbReference>
<dbReference type="PROSITE" id="PS51234">
    <property type="entry name" value="TSP3"/>
    <property type="match status" value="1"/>
</dbReference>
<dbReference type="OrthoDB" id="5508969at2"/>
<evidence type="ECO:0000256" key="2">
    <source>
        <dbReference type="ARBA" id="ARBA00022837"/>
    </source>
</evidence>
<dbReference type="Gene3D" id="4.10.1080.10">
    <property type="entry name" value="TSP type-3 repeat"/>
    <property type="match status" value="1"/>
</dbReference>
<keyword evidence="2" id="KW-0106">Calcium</keyword>
<dbReference type="EMBL" id="CP012159">
    <property type="protein sequence ID" value="AKT39987.1"/>
    <property type="molecule type" value="Genomic_DNA"/>
</dbReference>
<reference evidence="5 6" key="1">
    <citation type="submission" date="2015-07" db="EMBL/GenBank/DDBJ databases">
        <title>Genome analysis of myxobacterium Chondromyces crocatus Cm c5 reveals a high potential for natural compound synthesis and the genetic basis for the loss of fruiting body formation.</title>
        <authorList>
            <person name="Zaburannyi N."/>
            <person name="Bunk B."/>
            <person name="Maier J."/>
            <person name="Overmann J."/>
            <person name="Mueller R."/>
        </authorList>
    </citation>
    <scope>NUCLEOTIDE SEQUENCE [LARGE SCALE GENOMIC DNA]</scope>
    <source>
        <strain evidence="5 6">Cm c5</strain>
    </source>
</reference>
<sequence length="725" mass="71995">MISVARSILVAVTALPGVATATVAWAGTVTPMGNVQALTHIDQMIGIVGRGNFDEGPTSGYVPNDVYAAQGLIWRTGQLNQILPGCTTPGAGQTPTYSDGFKQYFPNPGGGGSQIGQHALLSHIARFSVTITQVGLTASSAGPQYLTIWRADGTMIGQVTWASSGDSSFIGIDSLGVPIAMVTYGNDNLWGGQAYDIGGTTIMSDSWIWASGRCSSNAECDDGNPCTTDTCVNDTCVRSNNNLSCNDGNACTENDACVNGACVPGAPKTCPAIDACHDVGTCNPSNGMCSTPNRPNGTPCTDSNACTQTDTCQNGVCTGSNPVVCPPPAVCHLQGTCSPATGACASPPAPDGSACTDGNACTETDTCQAGICTGNNPLMCAPINDCHQQGACDLATGDCTPIPKPDGASCNDGNACTQGDQCNAGTCTSGNPVQCPPPDECHEQGACDPASGACNHPLRPNGSPCSSGGVCQNGTCATADRDHDGIADAVDNCPDVYNPSQADLDGDGIGDACDDDIDGDGIPNASDNCPRTPNPSQEDVNGDGVGDACSCNDPPRPDGSPCDDGQACTAVDICQSGVCVGTQPVVCAPSQNVCQVMACYPTTGECAPYSNEGAPCPGGVCIAGGCLVEGSSSGGGGGSTTGAGGNGNGGGTPSSGSGAGSGAGAGTPGNGQGGNGATPTEPSLHGGGFTCAASPSTSGHPSSPWLLCGLALLVAHGRRRQERRS</sequence>
<evidence type="ECO:0000256" key="4">
    <source>
        <dbReference type="SAM" id="SignalP"/>
    </source>
</evidence>
<dbReference type="FunFam" id="4.10.1080.10:FF:000002">
    <property type="entry name" value="Thrombospondin 3"/>
    <property type="match status" value="1"/>
</dbReference>
<feature type="signal peptide" evidence="4">
    <location>
        <begin position="1"/>
        <end position="26"/>
    </location>
</feature>
<evidence type="ECO:0000256" key="1">
    <source>
        <dbReference type="ARBA" id="ARBA00022729"/>
    </source>
</evidence>
<dbReference type="AlphaFoldDB" id="A0A0K1EH22"/>
<dbReference type="InterPro" id="IPR003367">
    <property type="entry name" value="Thrombospondin_3-like_rpt"/>
</dbReference>
<evidence type="ECO:0000256" key="3">
    <source>
        <dbReference type="SAM" id="MobiDB-lite"/>
    </source>
</evidence>
<dbReference type="SUPFAM" id="SSF103647">
    <property type="entry name" value="TSP type-3 repeat"/>
    <property type="match status" value="1"/>
</dbReference>
<keyword evidence="6" id="KW-1185">Reference proteome</keyword>
<feature type="chain" id="PRO_5005459445" evidence="4">
    <location>
        <begin position="27"/>
        <end position="725"/>
    </location>
</feature>
<protein>
    <submittedName>
        <fullName evidence="5">Uncharacterized protein</fullName>
    </submittedName>
</protein>
<dbReference type="KEGG" id="ccro:CMC5_041400"/>
<evidence type="ECO:0000313" key="6">
    <source>
        <dbReference type="Proteomes" id="UP000067626"/>
    </source>
</evidence>
<dbReference type="InterPro" id="IPR017897">
    <property type="entry name" value="Thrombospondin_3_rpt"/>
</dbReference>
<evidence type="ECO:0000313" key="5">
    <source>
        <dbReference type="EMBL" id="AKT39987.1"/>
    </source>
</evidence>
<keyword evidence="1 4" id="KW-0732">Signal</keyword>
<dbReference type="Proteomes" id="UP000067626">
    <property type="component" value="Chromosome"/>
</dbReference>
<dbReference type="InterPro" id="IPR028974">
    <property type="entry name" value="TSP_type-3_rpt"/>
</dbReference>
<dbReference type="Pfam" id="PF02412">
    <property type="entry name" value="TSP_3"/>
    <property type="match status" value="2"/>
</dbReference>
<organism evidence="5 6">
    <name type="scientific">Chondromyces crocatus</name>
    <dbReference type="NCBI Taxonomy" id="52"/>
    <lineage>
        <taxon>Bacteria</taxon>
        <taxon>Pseudomonadati</taxon>
        <taxon>Myxococcota</taxon>
        <taxon>Polyangia</taxon>
        <taxon>Polyangiales</taxon>
        <taxon>Polyangiaceae</taxon>
        <taxon>Chondromyces</taxon>
    </lineage>
</organism>
<proteinExistence type="predicted"/>
<dbReference type="GO" id="GO:0007155">
    <property type="term" value="P:cell adhesion"/>
    <property type="evidence" value="ECO:0007669"/>
    <property type="project" value="InterPro"/>
</dbReference>
<feature type="compositionally biased region" description="Gly residues" evidence="3">
    <location>
        <begin position="634"/>
        <end position="676"/>
    </location>
</feature>
<dbReference type="PANTHER" id="PTHR10199:SF100">
    <property type="entry name" value="THROMBOSPONDIN, ISOFORM A"/>
    <property type="match status" value="1"/>
</dbReference>
<name>A0A0K1EH22_CHOCO</name>
<dbReference type="STRING" id="52.CMC5_041400"/>
<feature type="region of interest" description="Disordered" evidence="3">
    <location>
        <begin position="634"/>
        <end position="702"/>
    </location>
</feature>
<dbReference type="GO" id="GO:0005509">
    <property type="term" value="F:calcium ion binding"/>
    <property type="evidence" value="ECO:0007669"/>
    <property type="project" value="InterPro"/>
</dbReference>